<dbReference type="PANTHER" id="PTHR11787">
    <property type="entry name" value="RAB GDP-DISSOCIATION INHIBITOR"/>
    <property type="match status" value="1"/>
</dbReference>
<reference evidence="2 3" key="1">
    <citation type="submission" date="2019-03" db="EMBL/GenBank/DDBJ databases">
        <title>Sequencing 23 genomes of Wallemia ichthyophaga.</title>
        <authorList>
            <person name="Gostincar C."/>
        </authorList>
    </citation>
    <scope>NUCLEOTIDE SEQUENCE [LARGE SCALE GENOMIC DNA]</scope>
    <source>
        <strain evidence="2 3">EXF-8621</strain>
    </source>
</reference>
<dbReference type="Gene3D" id="1.10.405.10">
    <property type="entry name" value="Guanine Nucleotide Dissociation Inhibitor, domain 1"/>
    <property type="match status" value="1"/>
</dbReference>
<proteinExistence type="inferred from homology"/>
<evidence type="ECO:0000313" key="3">
    <source>
        <dbReference type="Proteomes" id="UP000306954"/>
    </source>
</evidence>
<dbReference type="Gene3D" id="3.50.50.60">
    <property type="entry name" value="FAD/NAD(P)-binding domain"/>
    <property type="match status" value="1"/>
</dbReference>
<dbReference type="Pfam" id="PF00996">
    <property type="entry name" value="GDI"/>
    <property type="match status" value="1"/>
</dbReference>
<dbReference type="PANTHER" id="PTHR11787:SF4">
    <property type="entry name" value="CHM, RAB ESCORT PROTEIN 1"/>
    <property type="match status" value="1"/>
</dbReference>
<dbReference type="InterPro" id="IPR036188">
    <property type="entry name" value="FAD/NAD-bd_sf"/>
</dbReference>
<dbReference type="SUPFAM" id="SSF51905">
    <property type="entry name" value="FAD/NAD(P)-binding domain"/>
    <property type="match status" value="1"/>
</dbReference>
<dbReference type="GO" id="GO:0005829">
    <property type="term" value="C:cytosol"/>
    <property type="evidence" value="ECO:0007669"/>
    <property type="project" value="TreeGrafter"/>
</dbReference>
<gene>
    <name evidence="2" type="ORF">E3P90_03447</name>
</gene>
<evidence type="ECO:0000256" key="1">
    <source>
        <dbReference type="ARBA" id="ARBA00005593"/>
    </source>
</evidence>
<dbReference type="AlphaFoldDB" id="A0A4T0G649"/>
<dbReference type="Gene3D" id="3.30.519.10">
    <property type="entry name" value="Guanine Nucleotide Dissociation Inhibitor, domain 2"/>
    <property type="match status" value="1"/>
</dbReference>
<dbReference type="GO" id="GO:0016192">
    <property type="term" value="P:vesicle-mediated transport"/>
    <property type="evidence" value="ECO:0007669"/>
    <property type="project" value="TreeGrafter"/>
</dbReference>
<organism evidence="2 3">
    <name type="scientific">Wallemia ichthyophaga</name>
    <dbReference type="NCBI Taxonomy" id="245174"/>
    <lineage>
        <taxon>Eukaryota</taxon>
        <taxon>Fungi</taxon>
        <taxon>Dikarya</taxon>
        <taxon>Basidiomycota</taxon>
        <taxon>Wallemiomycotina</taxon>
        <taxon>Wallemiomycetes</taxon>
        <taxon>Wallemiales</taxon>
        <taxon>Wallemiaceae</taxon>
        <taxon>Wallemia</taxon>
    </lineage>
</organism>
<dbReference type="GO" id="GO:0005092">
    <property type="term" value="F:GDP-dissociation inhibitor activity"/>
    <property type="evidence" value="ECO:0007669"/>
    <property type="project" value="InterPro"/>
</dbReference>
<dbReference type="InterPro" id="IPR018203">
    <property type="entry name" value="GDP_dissociation_inhibitor"/>
</dbReference>
<comment type="similarity">
    <text evidence="1">Belongs to the Rab GDI family.</text>
</comment>
<evidence type="ECO:0008006" key="4">
    <source>
        <dbReference type="Google" id="ProtNLM"/>
    </source>
</evidence>
<evidence type="ECO:0000313" key="2">
    <source>
        <dbReference type="EMBL" id="TIB09011.1"/>
    </source>
</evidence>
<dbReference type="Proteomes" id="UP000306954">
    <property type="component" value="Unassembled WGS sequence"/>
</dbReference>
<name>A0A4T0G649_WALIC</name>
<dbReference type="GO" id="GO:0005968">
    <property type="term" value="C:Rab-protein geranylgeranyltransferase complex"/>
    <property type="evidence" value="ECO:0007669"/>
    <property type="project" value="TreeGrafter"/>
</dbReference>
<accession>A0A4T0G649</accession>
<dbReference type="PRINTS" id="PR00891">
    <property type="entry name" value="RABGDIREP"/>
</dbReference>
<dbReference type="EMBL" id="SPOF01000048">
    <property type="protein sequence ID" value="TIB09011.1"/>
    <property type="molecule type" value="Genomic_DNA"/>
</dbReference>
<dbReference type="GO" id="GO:0007264">
    <property type="term" value="P:small GTPase-mediated signal transduction"/>
    <property type="evidence" value="ECO:0007669"/>
    <property type="project" value="InterPro"/>
</dbReference>
<comment type="caution">
    <text evidence="2">The sequence shown here is derived from an EMBL/GenBank/DDBJ whole genome shotgun (WGS) entry which is preliminary data.</text>
</comment>
<protein>
    <recommendedName>
        <fullName evidence="4">Rab proteins geranylgeranyltransferase component A</fullName>
    </recommendedName>
</protein>
<sequence length="444" mass="49030">MSSTTPINENLFDFLIIGTGYTQSLLSSALASSGYKCLHVDKNDYYGGSWATLPLSSFTAPSQINKVDNPHKFLISLHPSVLLTQRNAPTQLQNILKSSIFNYLEFKLVDGLVYNASGQFTQIPKSKQEVFRSDINVREKRMLMKFLQSVSNGDYKSGANVKLSEFDAGIPTKLFHSLVFSFGMAISLFEPSHQVLDRIASYLHAHGAYGPSSFLYAQYGGVGDIIQGYCRSSAVRGTTFILNHDIEDVVECDGRYNIRMSGIDGVFNAGCVIGHTPTLTPFGISTNEKRRNELGRVVMVLSNPPTLNPLPESPIIVYEPGIAFANAVQAHYEGASAGVCPVGYYMVYLVVNLVGNERGRLEDLFRPYITSLIETEDDIAFMSIYTEEEVEYEDVDADKDNIHTVSTPITVTAPFIQPSECAVEEAMRIYQAATGKAEMFAEED</sequence>
<dbReference type="GO" id="GO:0005634">
    <property type="term" value="C:nucleus"/>
    <property type="evidence" value="ECO:0007669"/>
    <property type="project" value="TreeGrafter"/>
</dbReference>